<reference evidence="5 6" key="1">
    <citation type="submission" date="2021-03" db="EMBL/GenBank/DDBJ databases">
        <title>Antimicrobial resistance genes in bacteria isolated from Japanese honey, and their potential for conferring macrolide and lincosamide resistance in the American foulbrood pathogen Paenibacillus larvae.</title>
        <authorList>
            <person name="Okamoto M."/>
            <person name="Kumagai M."/>
            <person name="Kanamori H."/>
            <person name="Takamatsu D."/>
        </authorList>
    </citation>
    <scope>NUCLEOTIDE SEQUENCE [LARGE SCALE GENOMIC DNA]</scope>
    <source>
        <strain evidence="5 6">J21TS3</strain>
    </source>
</reference>
<proteinExistence type="predicted"/>
<dbReference type="InterPro" id="IPR025369">
    <property type="entry name" value="DUF4274"/>
</dbReference>
<evidence type="ECO:0000259" key="4">
    <source>
        <dbReference type="Pfam" id="PF14096"/>
    </source>
</evidence>
<feature type="repeat" description="ANK" evidence="3">
    <location>
        <begin position="69"/>
        <end position="101"/>
    </location>
</feature>
<evidence type="ECO:0000256" key="3">
    <source>
        <dbReference type="PROSITE-ProRule" id="PRU00023"/>
    </source>
</evidence>
<organism evidence="5 6">
    <name type="scientific">Paenibacillus cookii</name>
    <dbReference type="NCBI Taxonomy" id="157839"/>
    <lineage>
        <taxon>Bacteria</taxon>
        <taxon>Bacillati</taxon>
        <taxon>Bacillota</taxon>
        <taxon>Bacilli</taxon>
        <taxon>Bacillales</taxon>
        <taxon>Paenibacillaceae</taxon>
        <taxon>Paenibacillus</taxon>
    </lineage>
</organism>
<evidence type="ECO:0000313" key="5">
    <source>
        <dbReference type="EMBL" id="GIO65918.1"/>
    </source>
</evidence>
<dbReference type="Pfam" id="PF12796">
    <property type="entry name" value="Ank_2"/>
    <property type="match status" value="1"/>
</dbReference>
<evidence type="ECO:0000313" key="6">
    <source>
        <dbReference type="Proteomes" id="UP000680638"/>
    </source>
</evidence>
<name>A0ABQ4LS47_9BACL</name>
<dbReference type="SUPFAM" id="SSF48403">
    <property type="entry name" value="Ankyrin repeat"/>
    <property type="match status" value="1"/>
</dbReference>
<dbReference type="RefSeq" id="WP_246536578.1">
    <property type="nucleotide sequence ID" value="NZ_BORW01000002.1"/>
</dbReference>
<gene>
    <name evidence="5" type="ORF">J21TS3_07390</name>
</gene>
<comment type="caution">
    <text evidence="5">The sequence shown here is derived from an EMBL/GenBank/DDBJ whole genome shotgun (WGS) entry which is preliminary data.</text>
</comment>
<feature type="domain" description="DUF4274" evidence="4">
    <location>
        <begin position="160"/>
        <end position="233"/>
    </location>
</feature>
<dbReference type="InterPro" id="IPR002110">
    <property type="entry name" value="Ankyrin_rpt"/>
</dbReference>
<dbReference type="SMART" id="SM00248">
    <property type="entry name" value="ANK"/>
    <property type="match status" value="2"/>
</dbReference>
<keyword evidence="1" id="KW-0677">Repeat</keyword>
<dbReference type="Pfam" id="PF14096">
    <property type="entry name" value="DUF4274"/>
    <property type="match status" value="1"/>
</dbReference>
<keyword evidence="2 3" id="KW-0040">ANK repeat</keyword>
<dbReference type="Proteomes" id="UP000680638">
    <property type="component" value="Unassembled WGS sequence"/>
</dbReference>
<dbReference type="PANTHER" id="PTHR24171">
    <property type="entry name" value="ANKYRIN REPEAT DOMAIN-CONTAINING PROTEIN 39-RELATED"/>
    <property type="match status" value="1"/>
</dbReference>
<evidence type="ECO:0000256" key="1">
    <source>
        <dbReference type="ARBA" id="ARBA00022737"/>
    </source>
</evidence>
<protein>
    <recommendedName>
        <fullName evidence="4">DUF4274 domain-containing protein</fullName>
    </recommendedName>
</protein>
<keyword evidence="6" id="KW-1185">Reference proteome</keyword>
<dbReference type="PROSITE" id="PS50297">
    <property type="entry name" value="ANK_REP_REGION"/>
    <property type="match status" value="1"/>
</dbReference>
<dbReference type="Gene3D" id="1.25.40.20">
    <property type="entry name" value="Ankyrin repeat-containing domain"/>
    <property type="match status" value="1"/>
</dbReference>
<dbReference type="EMBL" id="BORW01000002">
    <property type="protein sequence ID" value="GIO65918.1"/>
    <property type="molecule type" value="Genomic_DNA"/>
</dbReference>
<accession>A0ABQ4LS47</accession>
<dbReference type="PROSITE" id="PS50088">
    <property type="entry name" value="ANK_REPEAT"/>
    <property type="match status" value="2"/>
</dbReference>
<sequence>MRNEEMDWTEISKTKELDTIRSAVDLLDPNERDARGRTPLMLCITNRMPVEGIRILLEKGVDLEAEDKLGDTALKKAVKFKQAETVKLLLEFGASLDSPYGILGTAWNAARRNKTMADLLLGTNGAVRLTLDPREQEIVDGILYEESIDDMCSRIRELSSPELIHAVVDGYNWDDGPEPMIAAYENPACAEITLLDMYELMEADYWLDMDEEEWSHNEEYRLWRRLAEGLQKKGASADAMEDR</sequence>
<feature type="repeat" description="ANK" evidence="3">
    <location>
        <begin position="35"/>
        <end position="68"/>
    </location>
</feature>
<evidence type="ECO:0000256" key="2">
    <source>
        <dbReference type="ARBA" id="ARBA00023043"/>
    </source>
</evidence>
<dbReference type="InterPro" id="IPR036770">
    <property type="entry name" value="Ankyrin_rpt-contain_sf"/>
</dbReference>